<evidence type="ECO:0000313" key="3">
    <source>
        <dbReference type="EMBL" id="CAG9822087.1"/>
    </source>
</evidence>
<evidence type="ECO:0000313" key="4">
    <source>
        <dbReference type="Proteomes" id="UP001153737"/>
    </source>
</evidence>
<name>A0A9N9X6I0_PHACE</name>
<dbReference type="Pfam" id="PF05225">
    <property type="entry name" value="HTH_psq"/>
    <property type="match status" value="1"/>
</dbReference>
<reference evidence="3" key="1">
    <citation type="submission" date="2022-01" db="EMBL/GenBank/DDBJ databases">
        <authorList>
            <person name="King R."/>
        </authorList>
    </citation>
    <scope>NUCLEOTIDE SEQUENCE</scope>
</reference>
<dbReference type="GO" id="GO:0003677">
    <property type="term" value="F:DNA binding"/>
    <property type="evidence" value="ECO:0007669"/>
    <property type="project" value="InterPro"/>
</dbReference>
<dbReference type="GO" id="GO:0005634">
    <property type="term" value="C:nucleus"/>
    <property type="evidence" value="ECO:0007669"/>
    <property type="project" value="UniProtKB-SubCell"/>
</dbReference>
<dbReference type="SUPFAM" id="SSF46689">
    <property type="entry name" value="Homeodomain-like"/>
    <property type="match status" value="1"/>
</dbReference>
<dbReference type="Proteomes" id="UP001153737">
    <property type="component" value="Chromosome 5"/>
</dbReference>
<dbReference type="EMBL" id="OU896711">
    <property type="protein sequence ID" value="CAG9822087.1"/>
    <property type="molecule type" value="Genomic_DNA"/>
</dbReference>
<comment type="subcellular location">
    <subcellularLocation>
        <location evidence="1">Nucleus</location>
    </subcellularLocation>
</comment>
<dbReference type="InterPro" id="IPR009057">
    <property type="entry name" value="Homeodomain-like_sf"/>
</dbReference>
<accession>A0A9N9X6I0</accession>
<evidence type="ECO:0000259" key="2">
    <source>
        <dbReference type="Pfam" id="PF05225"/>
    </source>
</evidence>
<sequence length="110" mass="12374">MDSEKHSQRYSQADLVNAVNDVQTKSKTFRQAQQAYNVPIAVIYHRIKGRKNPITVLKAGRRPALPADVEDTLANCLIARARMGWPADEKELCSLVGEYVTLMDLKTPFT</sequence>
<feature type="domain" description="HTH psq-type" evidence="2">
    <location>
        <begin position="13"/>
        <end position="50"/>
    </location>
</feature>
<keyword evidence="4" id="KW-1185">Reference proteome</keyword>
<dbReference type="OrthoDB" id="10035668at2759"/>
<dbReference type="AlphaFoldDB" id="A0A9N9X6I0"/>
<gene>
    <name evidence="3" type="ORF">PHAECO_LOCUS9488</name>
</gene>
<dbReference type="Gene3D" id="1.10.10.60">
    <property type="entry name" value="Homeodomain-like"/>
    <property type="match status" value="1"/>
</dbReference>
<dbReference type="InterPro" id="IPR007889">
    <property type="entry name" value="HTH_Psq"/>
</dbReference>
<proteinExistence type="predicted"/>
<organism evidence="3 4">
    <name type="scientific">Phaedon cochleariae</name>
    <name type="common">Mustard beetle</name>
    <dbReference type="NCBI Taxonomy" id="80249"/>
    <lineage>
        <taxon>Eukaryota</taxon>
        <taxon>Metazoa</taxon>
        <taxon>Ecdysozoa</taxon>
        <taxon>Arthropoda</taxon>
        <taxon>Hexapoda</taxon>
        <taxon>Insecta</taxon>
        <taxon>Pterygota</taxon>
        <taxon>Neoptera</taxon>
        <taxon>Endopterygota</taxon>
        <taxon>Coleoptera</taxon>
        <taxon>Polyphaga</taxon>
        <taxon>Cucujiformia</taxon>
        <taxon>Chrysomeloidea</taxon>
        <taxon>Chrysomelidae</taxon>
        <taxon>Chrysomelinae</taxon>
        <taxon>Chrysomelini</taxon>
        <taxon>Phaedon</taxon>
    </lineage>
</organism>
<reference evidence="3" key="2">
    <citation type="submission" date="2022-10" db="EMBL/GenBank/DDBJ databases">
        <authorList>
            <consortium name="ENA_rothamsted_submissions"/>
            <consortium name="culmorum"/>
            <person name="King R."/>
        </authorList>
    </citation>
    <scope>NUCLEOTIDE SEQUENCE</scope>
</reference>
<protein>
    <recommendedName>
        <fullName evidence="2">HTH psq-type domain-containing protein</fullName>
    </recommendedName>
</protein>
<evidence type="ECO:0000256" key="1">
    <source>
        <dbReference type="ARBA" id="ARBA00004123"/>
    </source>
</evidence>